<sequence>MLKKKPKRCSYLKMTVVCETGQAIPWAIGSSCAWQNLVIVFFCINNH</sequence>
<dbReference type="EMBL" id="JAEFBK010000003">
    <property type="protein sequence ID" value="KAG7628292.1"/>
    <property type="molecule type" value="Genomic_DNA"/>
</dbReference>
<proteinExistence type="predicted"/>
<keyword evidence="2" id="KW-1185">Reference proteome</keyword>
<protein>
    <submittedName>
        <fullName evidence="1">Uncharacterized protein</fullName>
    </submittedName>
</protein>
<dbReference type="AlphaFoldDB" id="A0A8T2EY01"/>
<organism evidence="1 2">
    <name type="scientific">Arabidopsis thaliana x Arabidopsis arenosa</name>
    <dbReference type="NCBI Taxonomy" id="1240361"/>
    <lineage>
        <taxon>Eukaryota</taxon>
        <taxon>Viridiplantae</taxon>
        <taxon>Streptophyta</taxon>
        <taxon>Embryophyta</taxon>
        <taxon>Tracheophyta</taxon>
        <taxon>Spermatophyta</taxon>
        <taxon>Magnoliopsida</taxon>
        <taxon>eudicotyledons</taxon>
        <taxon>Gunneridae</taxon>
        <taxon>Pentapetalae</taxon>
        <taxon>rosids</taxon>
        <taxon>malvids</taxon>
        <taxon>Brassicales</taxon>
        <taxon>Brassicaceae</taxon>
        <taxon>Camelineae</taxon>
        <taxon>Arabidopsis</taxon>
    </lineage>
</organism>
<reference evidence="1 2" key="1">
    <citation type="submission" date="2020-12" db="EMBL/GenBank/DDBJ databases">
        <title>Concerted genomic and epigenomic changes stabilize Arabidopsis allopolyploids.</title>
        <authorList>
            <person name="Chen Z."/>
        </authorList>
    </citation>
    <scope>NUCLEOTIDE SEQUENCE [LARGE SCALE GENOMIC DNA]</scope>
    <source>
        <strain evidence="1">Allo738</strain>
        <tissue evidence="1">Leaf</tissue>
    </source>
</reference>
<name>A0A8T2EY01_9BRAS</name>
<dbReference type="Proteomes" id="UP000694240">
    <property type="component" value="Chromosome 3"/>
</dbReference>
<comment type="caution">
    <text evidence="1">The sequence shown here is derived from an EMBL/GenBank/DDBJ whole genome shotgun (WGS) entry which is preliminary data.</text>
</comment>
<evidence type="ECO:0000313" key="1">
    <source>
        <dbReference type="EMBL" id="KAG7628292.1"/>
    </source>
</evidence>
<accession>A0A8T2EY01</accession>
<evidence type="ECO:0000313" key="2">
    <source>
        <dbReference type="Proteomes" id="UP000694240"/>
    </source>
</evidence>
<gene>
    <name evidence="1" type="ORF">ISN45_At03g045630</name>
</gene>
<dbReference type="PROSITE" id="PS51257">
    <property type="entry name" value="PROKAR_LIPOPROTEIN"/>
    <property type="match status" value="1"/>
</dbReference>